<dbReference type="InterPro" id="IPR034683">
    <property type="entry name" value="IspD/TarI"/>
</dbReference>
<dbReference type="EMBL" id="JBHLWV010000028">
    <property type="protein sequence ID" value="MFC0316337.1"/>
    <property type="molecule type" value="Genomic_DNA"/>
</dbReference>
<dbReference type="PROSITE" id="PS01295">
    <property type="entry name" value="ISPD"/>
    <property type="match status" value="1"/>
</dbReference>
<evidence type="ECO:0000256" key="1">
    <source>
        <dbReference type="ARBA" id="ARBA00001282"/>
    </source>
</evidence>
<comment type="function">
    <text evidence="7">Catalyzes the formation of 4-diphosphocytidyl-2-C-methyl-D-erythritol from CTP and 2-C-methyl-D-erythritol 4-phosphate (MEP).</text>
</comment>
<dbReference type="GO" id="GO:0050518">
    <property type="term" value="F:2-C-methyl-D-erythritol 4-phosphate cytidylyltransferase activity"/>
    <property type="evidence" value="ECO:0007669"/>
    <property type="project" value="UniProtKB-EC"/>
</dbReference>
<comment type="caution">
    <text evidence="8">The sequence shown here is derived from an EMBL/GenBank/DDBJ whole genome shotgun (WGS) entry which is preliminary data.</text>
</comment>
<dbReference type="HAMAP" id="MF_00108">
    <property type="entry name" value="IspD"/>
    <property type="match status" value="1"/>
</dbReference>
<dbReference type="NCBIfam" id="TIGR00453">
    <property type="entry name" value="ispD"/>
    <property type="match status" value="1"/>
</dbReference>
<evidence type="ECO:0000256" key="4">
    <source>
        <dbReference type="ARBA" id="ARBA00022679"/>
    </source>
</evidence>
<feature type="site" description="Transition state stabilizer" evidence="7">
    <location>
        <position position="28"/>
    </location>
</feature>
<dbReference type="InterPro" id="IPR050088">
    <property type="entry name" value="IspD/TarI_cytidylyltransf_bact"/>
</dbReference>
<organism evidence="8 9">
    <name type="scientific">Gordonia phosphorivorans</name>
    <dbReference type="NCBI Taxonomy" id="1056982"/>
    <lineage>
        <taxon>Bacteria</taxon>
        <taxon>Bacillati</taxon>
        <taxon>Actinomycetota</taxon>
        <taxon>Actinomycetes</taxon>
        <taxon>Mycobacteriales</taxon>
        <taxon>Gordoniaceae</taxon>
        <taxon>Gordonia</taxon>
    </lineage>
</organism>
<keyword evidence="4 7" id="KW-0808">Transferase</keyword>
<evidence type="ECO:0000256" key="3">
    <source>
        <dbReference type="ARBA" id="ARBA00009789"/>
    </source>
</evidence>
<comment type="catalytic activity">
    <reaction evidence="1 7">
        <text>2-C-methyl-D-erythritol 4-phosphate + CTP + H(+) = 4-CDP-2-C-methyl-D-erythritol + diphosphate</text>
        <dbReference type="Rhea" id="RHEA:13429"/>
        <dbReference type="ChEBI" id="CHEBI:15378"/>
        <dbReference type="ChEBI" id="CHEBI:33019"/>
        <dbReference type="ChEBI" id="CHEBI:37563"/>
        <dbReference type="ChEBI" id="CHEBI:57823"/>
        <dbReference type="ChEBI" id="CHEBI:58262"/>
        <dbReference type="EC" id="2.7.7.60"/>
    </reaction>
</comment>
<keyword evidence="6 7" id="KW-0414">Isoprene biosynthesis</keyword>
<dbReference type="InterPro" id="IPR001228">
    <property type="entry name" value="IspD"/>
</dbReference>
<protein>
    <recommendedName>
        <fullName evidence="7">2-C-methyl-D-erythritol 4-phosphate cytidylyltransferase</fullName>
        <ecNumber evidence="7">2.7.7.60</ecNumber>
    </recommendedName>
    <alternativeName>
        <fullName evidence="7">4-diphosphocytidyl-2C-methyl-D-erythritol synthase</fullName>
    </alternativeName>
    <alternativeName>
        <fullName evidence="7">MEP cytidylyltransferase</fullName>
        <shortName evidence="7">MCT</shortName>
    </alternativeName>
</protein>
<feature type="site" description="Positions MEP for the nucleophilic attack" evidence="7">
    <location>
        <position position="158"/>
    </location>
</feature>
<evidence type="ECO:0000256" key="7">
    <source>
        <dbReference type="HAMAP-Rule" id="MF_00108"/>
    </source>
</evidence>
<dbReference type="InterPro" id="IPR029044">
    <property type="entry name" value="Nucleotide-diphossugar_trans"/>
</dbReference>
<dbReference type="PANTHER" id="PTHR32125:SF4">
    <property type="entry name" value="2-C-METHYL-D-ERYTHRITOL 4-PHOSPHATE CYTIDYLYLTRANSFERASE, CHLOROPLASTIC"/>
    <property type="match status" value="1"/>
</dbReference>
<evidence type="ECO:0000313" key="8">
    <source>
        <dbReference type="EMBL" id="MFC0316337.1"/>
    </source>
</evidence>
<keyword evidence="5 7" id="KW-0548">Nucleotidyltransferase</keyword>
<proteinExistence type="inferred from homology"/>
<dbReference type="Proteomes" id="UP001589783">
    <property type="component" value="Unassembled WGS sequence"/>
</dbReference>
<name>A0ABV6HBT4_9ACTN</name>
<gene>
    <name evidence="7 8" type="primary">ispD</name>
    <name evidence="8" type="ORF">ACFFJD_15935</name>
</gene>
<evidence type="ECO:0000256" key="5">
    <source>
        <dbReference type="ARBA" id="ARBA00022695"/>
    </source>
</evidence>
<dbReference type="RefSeq" id="WP_382365972.1">
    <property type="nucleotide sequence ID" value="NZ_JBHLWV010000028.1"/>
</dbReference>
<dbReference type="InterPro" id="IPR018294">
    <property type="entry name" value="ISPD_synthase_CS"/>
</dbReference>
<evidence type="ECO:0000256" key="6">
    <source>
        <dbReference type="ARBA" id="ARBA00023229"/>
    </source>
</evidence>
<feature type="site" description="Positions MEP for the nucleophilic attack" evidence="7">
    <location>
        <position position="210"/>
    </location>
</feature>
<dbReference type="SUPFAM" id="SSF53448">
    <property type="entry name" value="Nucleotide-diphospho-sugar transferases"/>
    <property type="match status" value="1"/>
</dbReference>
<comment type="pathway">
    <text evidence="2 7">Isoprenoid biosynthesis; isopentenyl diphosphate biosynthesis via DXP pathway; isopentenyl diphosphate from 1-deoxy-D-xylulose 5-phosphate: step 2/6.</text>
</comment>
<dbReference type="Gene3D" id="3.90.550.10">
    <property type="entry name" value="Spore Coat Polysaccharide Biosynthesis Protein SpsA, Chain A"/>
    <property type="match status" value="1"/>
</dbReference>
<evidence type="ECO:0000256" key="2">
    <source>
        <dbReference type="ARBA" id="ARBA00004787"/>
    </source>
</evidence>
<evidence type="ECO:0000313" key="9">
    <source>
        <dbReference type="Proteomes" id="UP001589783"/>
    </source>
</evidence>
<keyword evidence="9" id="KW-1185">Reference proteome</keyword>
<reference evidence="8 9" key="1">
    <citation type="submission" date="2024-09" db="EMBL/GenBank/DDBJ databases">
        <authorList>
            <person name="Sun Q."/>
            <person name="Mori K."/>
        </authorList>
    </citation>
    <scope>NUCLEOTIDE SEQUENCE [LARGE SCALE GENOMIC DNA]</scope>
    <source>
        <strain evidence="8 9">CCM 7957</strain>
    </source>
</reference>
<dbReference type="Pfam" id="PF01128">
    <property type="entry name" value="IspD"/>
    <property type="match status" value="1"/>
</dbReference>
<dbReference type="EC" id="2.7.7.60" evidence="7"/>
<accession>A0ABV6HBT4</accession>
<dbReference type="CDD" id="cd02516">
    <property type="entry name" value="CDP-ME_synthetase"/>
    <property type="match status" value="1"/>
</dbReference>
<sequence>MTSHRSGRVVALIPAAGMGTRLGLPIPKAFVKLGERTLLQRSVSAALSSGVVDQVVVIVPADLAEQITAEYRSRPDVTVTVGGAERSDSVRAGLAAAGTDTELVLVHDAARALTPPALFAAVVAALDAGARAVIPGLPVADTLKRVDHAETVLDTPDRAELRAIGTPQGFDADLLRRAHADGGDATDDAGLVEALGVPVQVVPGDPLAFKITTPFDLRLAQLLLVDSVARVEDS</sequence>
<comment type="similarity">
    <text evidence="3 7">Belongs to the IspD/TarI cytidylyltransferase family. IspD subfamily.</text>
</comment>
<feature type="site" description="Transition state stabilizer" evidence="7">
    <location>
        <position position="21"/>
    </location>
</feature>
<dbReference type="PANTHER" id="PTHR32125">
    <property type="entry name" value="2-C-METHYL-D-ERYTHRITOL 4-PHOSPHATE CYTIDYLYLTRANSFERASE, CHLOROPLASTIC"/>
    <property type="match status" value="1"/>
</dbReference>